<dbReference type="RefSeq" id="XP_023161231.2">
    <property type="nucleotide sequence ID" value="XM_023305463.2"/>
</dbReference>
<dbReference type="OMA" id="NRQRRMF"/>
<dbReference type="OrthoDB" id="6512497at2759"/>
<gene>
    <name evidence="3" type="primary">LOC111592970</name>
</gene>
<dbReference type="Proteomes" id="UP000504633">
    <property type="component" value="Unplaced"/>
</dbReference>
<dbReference type="InterPro" id="IPR031962">
    <property type="entry name" value="DUF4781"/>
</dbReference>
<accession>A0A6J1L467</accession>
<protein>
    <submittedName>
        <fullName evidence="3">Uncharacterized protein LOC111592970</fullName>
    </submittedName>
</protein>
<dbReference type="KEGG" id="dhe:111592970"/>
<dbReference type="Pfam" id="PF16013">
    <property type="entry name" value="DUF4781"/>
    <property type="match status" value="1"/>
</dbReference>
<dbReference type="GeneID" id="111592970"/>
<dbReference type="PANTHER" id="PTHR21115:SF0">
    <property type="entry name" value="GH06117P-RELATED"/>
    <property type="match status" value="1"/>
</dbReference>
<feature type="domain" description="DUF4781" evidence="1">
    <location>
        <begin position="133"/>
        <end position="436"/>
    </location>
</feature>
<evidence type="ECO:0000259" key="1">
    <source>
        <dbReference type="Pfam" id="PF16013"/>
    </source>
</evidence>
<evidence type="ECO:0000313" key="2">
    <source>
        <dbReference type="Proteomes" id="UP000504633"/>
    </source>
</evidence>
<reference evidence="3" key="1">
    <citation type="submission" date="2025-08" db="UniProtKB">
        <authorList>
            <consortium name="RefSeq"/>
        </authorList>
    </citation>
    <scope>IDENTIFICATION</scope>
    <source>
        <strain evidence="3">15085-1641.00</strain>
        <tissue evidence="3">Whole body</tissue>
    </source>
</reference>
<keyword evidence="2" id="KW-1185">Reference proteome</keyword>
<dbReference type="PANTHER" id="PTHR21115">
    <property type="entry name" value="GH06117P-RELATED"/>
    <property type="match status" value="1"/>
</dbReference>
<dbReference type="AlphaFoldDB" id="A0A6J1L467"/>
<name>A0A6J1L467_DROHY</name>
<organism evidence="2 3">
    <name type="scientific">Drosophila hydei</name>
    <name type="common">Fruit fly</name>
    <dbReference type="NCBI Taxonomy" id="7224"/>
    <lineage>
        <taxon>Eukaryota</taxon>
        <taxon>Metazoa</taxon>
        <taxon>Ecdysozoa</taxon>
        <taxon>Arthropoda</taxon>
        <taxon>Hexapoda</taxon>
        <taxon>Insecta</taxon>
        <taxon>Pterygota</taxon>
        <taxon>Neoptera</taxon>
        <taxon>Endopterygota</taxon>
        <taxon>Diptera</taxon>
        <taxon>Brachycera</taxon>
        <taxon>Muscomorpha</taxon>
        <taxon>Ephydroidea</taxon>
        <taxon>Drosophilidae</taxon>
        <taxon>Drosophila</taxon>
    </lineage>
</organism>
<proteinExistence type="predicted"/>
<evidence type="ECO:0000313" key="3">
    <source>
        <dbReference type="RefSeq" id="XP_023161231.2"/>
    </source>
</evidence>
<sequence>MAEEAESVNNNVKRNSARDVQQTFAESLGYGSEIIWDLLSAEQADILKVKIKNLIPDPEVPAGLEGKELEKAQKKVLKQKAANVELRKGFFDAIWVQRKYTNRQSLTSIFYVMVATDETDHMAAIKSTKWSCHPVVRVRRCISISEDSGNSADCCMIFVDDNGRVYQNWSAYVENNQLPKGIMVAPRRGVYNLINNVVQLETWLTPAATTKRRVLNAVDTTSTATGLAAASVPLLGLLSVPIAGPVLAAAGFTAVVCGAYGLGRSASQLTDRSIHEQSISITDPTARGHWLGIGGGTVALGAAGATSLLTAAANAGKEVGAITQLTVNTMNISSIMISGTGLAHGIVDLVLKYIDGDDISAMDALQLSASLVLFTHSVYNFKLASTIINETTNNRIGAYRETLSNRQRRMFDKLSKETIRTRGASKGKLDIIRNVNEMPSRKEFNDLYKINKELNRKGIRPTFDSDGKGLILNNEVKTTGAELRANLQHNKGTDVLGKVTQSIPESHKVNGQISMPASALRGDAWLKQPIPTLTNQVENSNSKYGEGIDVLRLSSLVCNGVMITLDSYGPSIFEHIVNAESFETALLSLGDILSAEVMKYVLSMTEQFMRDNWQDIYNVLNFYLATETVLYRIGVHILDNYAEYSIAELKQYFSEILSAVRDYFLALNPNGGTQEHKKCDVCPGYYRICDL</sequence>